<feature type="region of interest" description="Disordered" evidence="1">
    <location>
        <begin position="208"/>
        <end position="251"/>
    </location>
</feature>
<evidence type="ECO:0000256" key="2">
    <source>
        <dbReference type="SAM" id="SignalP"/>
    </source>
</evidence>
<name>A0AAD6U9D3_9AGAR</name>
<feature type="compositionally biased region" description="Basic and acidic residues" evidence="1">
    <location>
        <begin position="223"/>
        <end position="250"/>
    </location>
</feature>
<proteinExistence type="predicted"/>
<feature type="signal peptide" evidence="2">
    <location>
        <begin position="1"/>
        <end position="18"/>
    </location>
</feature>
<evidence type="ECO:0000313" key="4">
    <source>
        <dbReference type="Proteomes" id="UP001222325"/>
    </source>
</evidence>
<dbReference type="PANTHER" id="PTHR35204:SF1">
    <property type="entry name" value="ENTEROTOXIN"/>
    <property type="match status" value="1"/>
</dbReference>
<dbReference type="InterPro" id="IPR038921">
    <property type="entry name" value="YOR389W-like"/>
</dbReference>
<gene>
    <name evidence="3" type="ORF">B0H15DRAFT_779311</name>
</gene>
<dbReference type="EMBL" id="JARJCN010000022">
    <property type="protein sequence ID" value="KAJ7090251.1"/>
    <property type="molecule type" value="Genomic_DNA"/>
</dbReference>
<dbReference type="PANTHER" id="PTHR35204">
    <property type="entry name" value="YALI0A21131P"/>
    <property type="match status" value="1"/>
</dbReference>
<feature type="chain" id="PRO_5041996801" evidence="2">
    <location>
        <begin position="19"/>
        <end position="480"/>
    </location>
</feature>
<dbReference type="AlphaFoldDB" id="A0AAD6U9D3"/>
<sequence>MLRALLPALVWRVFLASADQIPFAAESPDLKNSDSTAPFIFNGLSSLLTQWSNTVHGTGRHSIVPGVLQPFTLLYHAREDALLPPSPEWLAWDVEMSYGIMVPRGGQTHLLTYRTTRPANVLYFDGMSAAWGPGWLDSQHMFIFGTSANASKNIAWWDDYGRAEQLCDWAKTREIEGFVRMNAGFEIVWCDFQSPILQLVSHLNITPPGTPESSPLPRFPQDLPERPPWREPGDGDGAPPERKFGRDGPGRWRRRMSDLALTSTLEWVRAASRRSFSPQPHLALLYSGLVTYYHPRLTSLVPDRVGRPMHAHRLANISSQDAMSVVKEVDEVLARVAVGDYGSNMDWGTTARDIVEYWGDRISQMHAYLLHASEPSVNVTIALPAIRTLSYTLLNPYMQPGLTPNASAWDLFFGAPSNVFGFDTTTAFARCTYQATGFLSQLHATRLTPQETLLRTSIESILGQLCNDVRLIHSSLTVFA</sequence>
<comment type="caution">
    <text evidence="3">The sequence shown here is derived from an EMBL/GenBank/DDBJ whole genome shotgun (WGS) entry which is preliminary data.</text>
</comment>
<accession>A0AAD6U9D3</accession>
<protein>
    <submittedName>
        <fullName evidence="3">Uncharacterized protein</fullName>
    </submittedName>
</protein>
<keyword evidence="4" id="KW-1185">Reference proteome</keyword>
<evidence type="ECO:0000256" key="1">
    <source>
        <dbReference type="SAM" id="MobiDB-lite"/>
    </source>
</evidence>
<dbReference type="Proteomes" id="UP001222325">
    <property type="component" value="Unassembled WGS sequence"/>
</dbReference>
<keyword evidence="2" id="KW-0732">Signal</keyword>
<organism evidence="3 4">
    <name type="scientific">Mycena belliarum</name>
    <dbReference type="NCBI Taxonomy" id="1033014"/>
    <lineage>
        <taxon>Eukaryota</taxon>
        <taxon>Fungi</taxon>
        <taxon>Dikarya</taxon>
        <taxon>Basidiomycota</taxon>
        <taxon>Agaricomycotina</taxon>
        <taxon>Agaricomycetes</taxon>
        <taxon>Agaricomycetidae</taxon>
        <taxon>Agaricales</taxon>
        <taxon>Marasmiineae</taxon>
        <taxon>Mycenaceae</taxon>
        <taxon>Mycena</taxon>
    </lineage>
</organism>
<evidence type="ECO:0000313" key="3">
    <source>
        <dbReference type="EMBL" id="KAJ7090251.1"/>
    </source>
</evidence>
<reference evidence="3" key="1">
    <citation type="submission" date="2023-03" db="EMBL/GenBank/DDBJ databases">
        <title>Massive genome expansion in bonnet fungi (Mycena s.s.) driven by repeated elements and novel gene families across ecological guilds.</title>
        <authorList>
            <consortium name="Lawrence Berkeley National Laboratory"/>
            <person name="Harder C.B."/>
            <person name="Miyauchi S."/>
            <person name="Viragh M."/>
            <person name="Kuo A."/>
            <person name="Thoen E."/>
            <person name="Andreopoulos B."/>
            <person name="Lu D."/>
            <person name="Skrede I."/>
            <person name="Drula E."/>
            <person name="Henrissat B."/>
            <person name="Morin E."/>
            <person name="Kohler A."/>
            <person name="Barry K."/>
            <person name="LaButti K."/>
            <person name="Morin E."/>
            <person name="Salamov A."/>
            <person name="Lipzen A."/>
            <person name="Mereny Z."/>
            <person name="Hegedus B."/>
            <person name="Baldrian P."/>
            <person name="Stursova M."/>
            <person name="Weitz H."/>
            <person name="Taylor A."/>
            <person name="Grigoriev I.V."/>
            <person name="Nagy L.G."/>
            <person name="Martin F."/>
            <person name="Kauserud H."/>
        </authorList>
    </citation>
    <scope>NUCLEOTIDE SEQUENCE</scope>
    <source>
        <strain evidence="3">CBHHK173m</strain>
    </source>
</reference>